<feature type="region of interest" description="Disordered" evidence="4">
    <location>
        <begin position="104"/>
        <end position="136"/>
    </location>
</feature>
<evidence type="ECO:0000256" key="4">
    <source>
        <dbReference type="SAM" id="MobiDB-lite"/>
    </source>
</evidence>
<dbReference type="PANTHER" id="PTHR24198:SF165">
    <property type="entry name" value="ANKYRIN REPEAT-CONTAINING PROTEIN-RELATED"/>
    <property type="match status" value="1"/>
</dbReference>
<name>A0A2B4RI29_STYPI</name>
<proteinExistence type="predicted"/>
<dbReference type="InterPro" id="IPR036770">
    <property type="entry name" value="Ankyrin_rpt-contain_sf"/>
</dbReference>
<evidence type="ECO:0000313" key="5">
    <source>
        <dbReference type="EMBL" id="PFX16017.1"/>
    </source>
</evidence>
<organism evidence="5 6">
    <name type="scientific">Stylophora pistillata</name>
    <name type="common">Smooth cauliflower coral</name>
    <dbReference type="NCBI Taxonomy" id="50429"/>
    <lineage>
        <taxon>Eukaryota</taxon>
        <taxon>Metazoa</taxon>
        <taxon>Cnidaria</taxon>
        <taxon>Anthozoa</taxon>
        <taxon>Hexacorallia</taxon>
        <taxon>Scleractinia</taxon>
        <taxon>Astrocoeniina</taxon>
        <taxon>Pocilloporidae</taxon>
        <taxon>Stylophora</taxon>
    </lineage>
</organism>
<dbReference type="SUPFAM" id="SSF48403">
    <property type="entry name" value="Ankyrin repeat"/>
    <property type="match status" value="1"/>
</dbReference>
<evidence type="ECO:0000256" key="1">
    <source>
        <dbReference type="ARBA" id="ARBA00022737"/>
    </source>
</evidence>
<feature type="repeat" description="ANK" evidence="3">
    <location>
        <begin position="132"/>
        <end position="164"/>
    </location>
</feature>
<keyword evidence="2 3" id="KW-0040">ANK repeat</keyword>
<reference evidence="6" key="1">
    <citation type="journal article" date="2017" name="bioRxiv">
        <title>Comparative analysis of the genomes of Stylophora pistillata and Acropora digitifera provides evidence for extensive differences between species of corals.</title>
        <authorList>
            <person name="Voolstra C.R."/>
            <person name="Li Y."/>
            <person name="Liew Y.J."/>
            <person name="Baumgarten S."/>
            <person name="Zoccola D."/>
            <person name="Flot J.-F."/>
            <person name="Tambutte S."/>
            <person name="Allemand D."/>
            <person name="Aranda M."/>
        </authorList>
    </citation>
    <scope>NUCLEOTIDE SEQUENCE [LARGE SCALE GENOMIC DNA]</scope>
</reference>
<keyword evidence="6" id="KW-1185">Reference proteome</keyword>
<feature type="repeat" description="ANK" evidence="3">
    <location>
        <begin position="264"/>
        <end position="296"/>
    </location>
</feature>
<accession>A0A2B4RI29</accession>
<dbReference type="PROSITE" id="PS50088">
    <property type="entry name" value="ANK_REPEAT"/>
    <property type="match status" value="4"/>
</dbReference>
<comment type="caution">
    <text evidence="5">The sequence shown here is derived from an EMBL/GenBank/DDBJ whole genome shotgun (WGS) entry which is preliminary data.</text>
</comment>
<evidence type="ECO:0000313" key="6">
    <source>
        <dbReference type="Proteomes" id="UP000225706"/>
    </source>
</evidence>
<evidence type="ECO:0000256" key="2">
    <source>
        <dbReference type="ARBA" id="ARBA00023043"/>
    </source>
</evidence>
<dbReference type="SMART" id="SM00248">
    <property type="entry name" value="ANK"/>
    <property type="match status" value="5"/>
</dbReference>
<dbReference type="Gene3D" id="1.25.40.20">
    <property type="entry name" value="Ankyrin repeat-containing domain"/>
    <property type="match status" value="1"/>
</dbReference>
<keyword evidence="1" id="KW-0677">Repeat</keyword>
<dbReference type="EMBL" id="LSMT01000584">
    <property type="protein sequence ID" value="PFX16017.1"/>
    <property type="molecule type" value="Genomic_DNA"/>
</dbReference>
<dbReference type="AlphaFoldDB" id="A0A2B4RI29"/>
<gene>
    <name evidence="5" type="primary">secG</name>
    <name evidence="5" type="ORF">AWC38_SpisGene19724</name>
</gene>
<dbReference type="PROSITE" id="PS50297">
    <property type="entry name" value="ANK_REP_REGION"/>
    <property type="match status" value="4"/>
</dbReference>
<dbReference type="OrthoDB" id="448455at2759"/>
<dbReference type="Proteomes" id="UP000225706">
    <property type="component" value="Unassembled WGS sequence"/>
</dbReference>
<protein>
    <submittedName>
        <fullName evidence="5">Ankyrin repeat, PH and SEC7 domain containing protein secG</fullName>
    </submittedName>
</protein>
<dbReference type="Pfam" id="PF12796">
    <property type="entry name" value="Ank_2"/>
    <property type="match status" value="2"/>
</dbReference>
<sequence>MVEWLSSSPQLYQRNGQAESKSYQNKHQMIERRASAVHLRENYRKKYNWKEESGKFEKMILQLALNPIPKETEITEKAVCCLNETMETHKETLTVLTATDDVPHSSLEVGKTERNDQRESAPGFSVDSKDATGRTSLRNASLNGSVQAMKGLIKRGADPSLVDNRGWNALHFAATGGDTDVIDLILTHLPDIESETAPGYTPLMVAALNGKLHAVKWFVGKGANVTCVDNNRWNMLHFAAHGGDTDFINPILTHLPDIESKTAQGYTPLMVAALNGKLHAVKWFVEKGANVTCVDNK</sequence>
<dbReference type="InterPro" id="IPR002110">
    <property type="entry name" value="Ankyrin_rpt"/>
</dbReference>
<feature type="repeat" description="ANK" evidence="3">
    <location>
        <begin position="165"/>
        <end position="197"/>
    </location>
</feature>
<evidence type="ECO:0000256" key="3">
    <source>
        <dbReference type="PROSITE-ProRule" id="PRU00023"/>
    </source>
</evidence>
<feature type="compositionally biased region" description="Basic and acidic residues" evidence="4">
    <location>
        <begin position="110"/>
        <end position="119"/>
    </location>
</feature>
<dbReference type="PANTHER" id="PTHR24198">
    <property type="entry name" value="ANKYRIN REPEAT AND PROTEIN KINASE DOMAIN-CONTAINING PROTEIN"/>
    <property type="match status" value="1"/>
</dbReference>
<dbReference type="STRING" id="50429.A0A2B4RI29"/>
<feature type="repeat" description="ANK" evidence="3">
    <location>
        <begin position="198"/>
        <end position="230"/>
    </location>
</feature>